<evidence type="ECO:0000313" key="5">
    <source>
        <dbReference type="Proteomes" id="UP000030764"/>
    </source>
</evidence>
<dbReference type="EMBL" id="KL363229">
    <property type="protein sequence ID" value="KFD52283.1"/>
    <property type="molecule type" value="Genomic_DNA"/>
</dbReference>
<feature type="transmembrane region" description="Helical" evidence="1">
    <location>
        <begin position="477"/>
        <end position="499"/>
    </location>
</feature>
<dbReference type="PANTHER" id="PTHR21523:SF46">
    <property type="entry name" value="MLT-TEN (MLT-10) RELATED"/>
    <property type="match status" value="1"/>
</dbReference>
<feature type="transmembrane region" description="Helical" evidence="1">
    <location>
        <begin position="448"/>
        <end position="470"/>
    </location>
</feature>
<evidence type="ECO:0000256" key="2">
    <source>
        <dbReference type="SAM" id="SignalP"/>
    </source>
</evidence>
<dbReference type="AlphaFoldDB" id="A0A085M4Y7"/>
<accession>A0A085M4Y7</accession>
<proteinExistence type="predicted"/>
<keyword evidence="1" id="KW-0472">Membrane</keyword>
<dbReference type="Proteomes" id="UP000030764">
    <property type="component" value="Unassembled WGS sequence"/>
</dbReference>
<gene>
    <name evidence="3" type="ORF">M513_06846</name>
    <name evidence="4" type="ORF">M514_06846</name>
</gene>
<feature type="signal peptide" evidence="2">
    <location>
        <begin position="1"/>
        <end position="22"/>
    </location>
</feature>
<keyword evidence="2" id="KW-0732">Signal</keyword>
<evidence type="ECO:0000313" key="3">
    <source>
        <dbReference type="EMBL" id="KFD52283.1"/>
    </source>
</evidence>
<evidence type="ECO:0000256" key="1">
    <source>
        <dbReference type="SAM" id="Phobius"/>
    </source>
</evidence>
<feature type="transmembrane region" description="Helical" evidence="1">
    <location>
        <begin position="505"/>
        <end position="525"/>
    </location>
</feature>
<dbReference type="EMBL" id="KL367521">
    <property type="protein sequence ID" value="KFD66746.1"/>
    <property type="molecule type" value="Genomic_DNA"/>
</dbReference>
<dbReference type="Pfam" id="PF04870">
    <property type="entry name" value="Moulting_cycle"/>
    <property type="match status" value="1"/>
</dbReference>
<keyword evidence="1" id="KW-1133">Transmembrane helix</keyword>
<evidence type="ECO:0000313" key="4">
    <source>
        <dbReference type="EMBL" id="KFD66746.1"/>
    </source>
</evidence>
<dbReference type="PANTHER" id="PTHR21523">
    <property type="match status" value="1"/>
</dbReference>
<name>A0A085M4Y7_9BILA</name>
<keyword evidence="1" id="KW-0812">Transmembrane</keyword>
<feature type="chain" id="PRO_5010014560" evidence="2">
    <location>
        <begin position="23"/>
        <end position="590"/>
    </location>
</feature>
<organism evidence="3 5">
    <name type="scientific">Trichuris suis</name>
    <name type="common">pig whipworm</name>
    <dbReference type="NCBI Taxonomy" id="68888"/>
    <lineage>
        <taxon>Eukaryota</taxon>
        <taxon>Metazoa</taxon>
        <taxon>Ecdysozoa</taxon>
        <taxon>Nematoda</taxon>
        <taxon>Enoplea</taxon>
        <taxon>Dorylaimia</taxon>
        <taxon>Trichinellida</taxon>
        <taxon>Trichuridae</taxon>
        <taxon>Trichuris</taxon>
    </lineage>
</organism>
<protein>
    <submittedName>
        <fullName evidence="3">Uncharacterized protein</fullName>
    </submittedName>
</protein>
<dbReference type="InterPro" id="IPR006954">
    <property type="entry name" value="Mlt-10-like"/>
</dbReference>
<keyword evidence="5" id="KW-1185">Reference proteome</keyword>
<dbReference type="Proteomes" id="UP000030758">
    <property type="component" value="Unassembled WGS sequence"/>
</dbReference>
<dbReference type="OrthoDB" id="5917548at2759"/>
<reference evidence="3 5" key="1">
    <citation type="journal article" date="2014" name="Nat. Genet.">
        <title>Genome and transcriptome of the porcine whipworm Trichuris suis.</title>
        <authorList>
            <person name="Jex A.R."/>
            <person name="Nejsum P."/>
            <person name="Schwarz E.M."/>
            <person name="Hu L."/>
            <person name="Young N.D."/>
            <person name="Hall R.S."/>
            <person name="Korhonen P.K."/>
            <person name="Liao S."/>
            <person name="Thamsborg S."/>
            <person name="Xia J."/>
            <person name="Xu P."/>
            <person name="Wang S."/>
            <person name="Scheerlinck J.P."/>
            <person name="Hofmann A."/>
            <person name="Sternberg P.W."/>
            <person name="Wang J."/>
            <person name="Gasser R.B."/>
        </authorList>
    </citation>
    <scope>NUCLEOTIDE SEQUENCE [LARGE SCALE GENOMIC DNA]</scope>
    <source>
        <strain evidence="4">DCEP-RM93F</strain>
        <strain evidence="3">DCEP-RM93M</strain>
    </source>
</reference>
<sequence>MASFTRLFRFYLLLFASYSAYSNLVRLPVNEKSRAIVEGLLYVRAVNGLMSVIATRILPTLNDEEKLILYNCTQSAKDNQQYAKCLVPYMNTNATVTTVREQPTQRPTNYDYERRKRFADDESPSTLTAMLNWAVRMIRAVRRLLSPDVPSYDSKTDLMALIEEVGQNDSLLEVTKSKSAEYFADLMDKMRTILSEDGANKVLLEGSSFPDWFPKLIEDMQTLVKEMKEIEELPNIKILSPKIFTMQADTEQTMHILSPNLLSLYEQGKHDVKNFDSTDVSLTTAEKKALLELIMEISGGEKIVQQIRSLNKDGSLNLPQQQQDDKVKTANETLESVSSLKAMKELYENLDASYSDEQLKTLRERGYAFLTAEQLKLIYKDQISDQVLSWYKRLTEDDKQLLLQKAIVAIAEGNHTSLMERQAQVPEEVSGLFLSPVINTPQVGEPTVLGFIILSPIVYSPATLSPALLTPAIGSPIVFSPVIISTVALSPVILTPLFISPYILTPTLLTPIILAPMVMTPLILVPKVLTPLILQPGVLSPDILCPRTLSPSILSSHVLFAAILSPRYMSPFIRTNCTVCAFIGSPCIMC</sequence>